<organism evidence="14 15">
    <name type="scientific">Frateuria terrea</name>
    <dbReference type="NCBI Taxonomy" id="529704"/>
    <lineage>
        <taxon>Bacteria</taxon>
        <taxon>Pseudomonadati</taxon>
        <taxon>Pseudomonadota</taxon>
        <taxon>Gammaproteobacteria</taxon>
        <taxon>Lysobacterales</taxon>
        <taxon>Rhodanobacteraceae</taxon>
        <taxon>Frateuria</taxon>
    </lineage>
</organism>
<evidence type="ECO:0000256" key="12">
    <source>
        <dbReference type="SAM" id="Phobius"/>
    </source>
</evidence>
<evidence type="ECO:0000256" key="8">
    <source>
        <dbReference type="ARBA" id="ARBA00023136"/>
    </source>
</evidence>
<feature type="region of interest" description="Disordered" evidence="11">
    <location>
        <begin position="161"/>
        <end position="198"/>
    </location>
</feature>
<dbReference type="InterPro" id="IPR045584">
    <property type="entry name" value="Pilin-like"/>
</dbReference>
<evidence type="ECO:0000313" key="14">
    <source>
        <dbReference type="EMBL" id="SEJ48993.1"/>
    </source>
</evidence>
<accession>A0A1H6Z610</accession>
<name>A0A1H6Z610_9GAMM</name>
<dbReference type="InterPro" id="IPR012902">
    <property type="entry name" value="N_methyl_site"/>
</dbReference>
<evidence type="ECO:0000259" key="13">
    <source>
        <dbReference type="Pfam" id="PF12019"/>
    </source>
</evidence>
<dbReference type="GO" id="GO:0015627">
    <property type="term" value="C:type II protein secretion system complex"/>
    <property type="evidence" value="ECO:0007669"/>
    <property type="project" value="InterPro"/>
</dbReference>
<keyword evidence="15" id="KW-1185">Reference proteome</keyword>
<dbReference type="PROSITE" id="PS00409">
    <property type="entry name" value="PROKAR_NTER_METHYL"/>
    <property type="match status" value="1"/>
</dbReference>
<dbReference type="Pfam" id="PF07963">
    <property type="entry name" value="N_methyl"/>
    <property type="match status" value="1"/>
</dbReference>
<dbReference type="NCBIfam" id="TIGR02532">
    <property type="entry name" value="IV_pilin_GFxxxE"/>
    <property type="match status" value="1"/>
</dbReference>
<dbReference type="Proteomes" id="UP000199420">
    <property type="component" value="Unassembled WGS sequence"/>
</dbReference>
<comment type="similarity">
    <text evidence="9">Belongs to the GSP H family.</text>
</comment>
<evidence type="ECO:0000256" key="5">
    <source>
        <dbReference type="ARBA" id="ARBA00022519"/>
    </source>
</evidence>
<dbReference type="Pfam" id="PF12019">
    <property type="entry name" value="GspH"/>
    <property type="match status" value="1"/>
</dbReference>
<dbReference type="STRING" id="529704.SAMN02927913_2152"/>
<dbReference type="InterPro" id="IPR022346">
    <property type="entry name" value="T2SS_GspH"/>
</dbReference>
<dbReference type="SUPFAM" id="SSF54523">
    <property type="entry name" value="Pili subunits"/>
    <property type="match status" value="1"/>
</dbReference>
<feature type="domain" description="General secretion pathway GspH" evidence="13">
    <location>
        <begin position="46"/>
        <end position="149"/>
    </location>
</feature>
<gene>
    <name evidence="14" type="ORF">SAMN04487997_3554</name>
</gene>
<reference evidence="14 15" key="1">
    <citation type="submission" date="2016-10" db="EMBL/GenBank/DDBJ databases">
        <authorList>
            <person name="de Groot N.N."/>
        </authorList>
    </citation>
    <scope>NUCLEOTIDE SEQUENCE [LARGE SCALE GENOMIC DNA]</scope>
    <source>
        <strain evidence="14 15">DSM 26515</strain>
    </source>
</reference>
<evidence type="ECO:0000256" key="11">
    <source>
        <dbReference type="SAM" id="MobiDB-lite"/>
    </source>
</evidence>
<evidence type="ECO:0000256" key="6">
    <source>
        <dbReference type="ARBA" id="ARBA00022692"/>
    </source>
</evidence>
<proteinExistence type="inferred from homology"/>
<evidence type="ECO:0000256" key="4">
    <source>
        <dbReference type="ARBA" id="ARBA00022481"/>
    </source>
</evidence>
<dbReference type="AlphaFoldDB" id="A0A1H6Z610"/>
<protein>
    <recommendedName>
        <fullName evidence="2">Type II secretion system protein H</fullName>
    </recommendedName>
    <alternativeName>
        <fullName evidence="10">General secretion pathway protein H</fullName>
    </alternativeName>
</protein>
<dbReference type="RefSeq" id="WP_091462154.1">
    <property type="nucleotide sequence ID" value="NZ_FNYC01000009.1"/>
</dbReference>
<sequence>MKNRHRCERGFTLLELMVTLAVASVLVVIAVPSFRDLLRRNQVSSASNALLADLSYARSEASTRGSIVSICPSTDGTTCASTQAYESGWLVYTYSAGHSVAATAYDASKPATNLLLRHTMAREGVSLQADSADIVSFGPQGQLLPTGSTHTFWTCFRPKGESGGGSSTGKVPGAELAVNGSGSTSSKKLTEKTSCLFP</sequence>
<keyword evidence="8 12" id="KW-0472">Membrane</keyword>
<evidence type="ECO:0000256" key="9">
    <source>
        <dbReference type="ARBA" id="ARBA00025772"/>
    </source>
</evidence>
<comment type="subcellular location">
    <subcellularLocation>
        <location evidence="1">Cell inner membrane</location>
        <topology evidence="1">Single-pass membrane protein</topology>
    </subcellularLocation>
</comment>
<dbReference type="GO" id="GO:0005886">
    <property type="term" value="C:plasma membrane"/>
    <property type="evidence" value="ECO:0007669"/>
    <property type="project" value="UniProtKB-SubCell"/>
</dbReference>
<keyword evidence="3" id="KW-1003">Cell membrane</keyword>
<dbReference type="Gene3D" id="3.55.40.10">
    <property type="entry name" value="minor pseudopilin epsh domain"/>
    <property type="match status" value="1"/>
</dbReference>
<keyword evidence="7 12" id="KW-1133">Transmembrane helix</keyword>
<evidence type="ECO:0000313" key="15">
    <source>
        <dbReference type="Proteomes" id="UP000199420"/>
    </source>
</evidence>
<dbReference type="EMBL" id="FNYC01000009">
    <property type="protein sequence ID" value="SEJ48993.1"/>
    <property type="molecule type" value="Genomic_DNA"/>
</dbReference>
<evidence type="ECO:0000256" key="1">
    <source>
        <dbReference type="ARBA" id="ARBA00004377"/>
    </source>
</evidence>
<evidence type="ECO:0000256" key="10">
    <source>
        <dbReference type="ARBA" id="ARBA00030775"/>
    </source>
</evidence>
<evidence type="ECO:0000256" key="2">
    <source>
        <dbReference type="ARBA" id="ARBA00021549"/>
    </source>
</evidence>
<evidence type="ECO:0000256" key="7">
    <source>
        <dbReference type="ARBA" id="ARBA00022989"/>
    </source>
</evidence>
<keyword evidence="4" id="KW-0488">Methylation</keyword>
<dbReference type="GO" id="GO:0015628">
    <property type="term" value="P:protein secretion by the type II secretion system"/>
    <property type="evidence" value="ECO:0007669"/>
    <property type="project" value="InterPro"/>
</dbReference>
<evidence type="ECO:0000256" key="3">
    <source>
        <dbReference type="ARBA" id="ARBA00022475"/>
    </source>
</evidence>
<keyword evidence="5" id="KW-0997">Cell inner membrane</keyword>
<feature type="transmembrane region" description="Helical" evidence="12">
    <location>
        <begin position="12"/>
        <end position="34"/>
    </location>
</feature>
<keyword evidence="6 12" id="KW-0812">Transmembrane</keyword>